<sequence>MGVVAASGVVAGARSAATTGAVRAKFISGVTAGVAMPPTRTTSAMGAACVVEGVAKPAKTGAAGEVRTPATAGTAEACTTAALPATAARATSNAERRHSTGEVVWIMRSPRKAQ</sequence>
<dbReference type="EMBL" id="PYJH01000025">
    <property type="protein sequence ID" value="PUE93001.1"/>
    <property type="molecule type" value="Genomic_DNA"/>
</dbReference>
<reference evidence="1 2" key="1">
    <citation type="submission" date="2018-03" db="EMBL/GenBank/DDBJ databases">
        <title>Sequencing of reference strains of Xanthomonas.</title>
        <authorList>
            <person name="Studholme D.J."/>
            <person name="Vicente J."/>
            <person name="Sarris P."/>
        </authorList>
    </citation>
    <scope>NUCLEOTIDE SEQUENCE [LARGE SCALE GENOMIC DNA]</scope>
    <source>
        <strain evidence="1 2">WHRI 5232</strain>
    </source>
</reference>
<accession>A0AA44Z1F7</accession>
<organism evidence="1 2">
    <name type="scientific">Xanthomonas campestris pv. malvacearum</name>
    <dbReference type="NCBI Taxonomy" id="86040"/>
    <lineage>
        <taxon>Bacteria</taxon>
        <taxon>Pseudomonadati</taxon>
        <taxon>Pseudomonadota</taxon>
        <taxon>Gammaproteobacteria</taxon>
        <taxon>Lysobacterales</taxon>
        <taxon>Lysobacteraceae</taxon>
        <taxon>Xanthomonas</taxon>
    </lineage>
</organism>
<dbReference type="AlphaFoldDB" id="A0AA44Z1F7"/>
<gene>
    <name evidence="1" type="ORF">C7T86_12835</name>
</gene>
<name>A0AA44Z1F7_XANCM</name>
<protein>
    <submittedName>
        <fullName evidence="1">Uncharacterized protein</fullName>
    </submittedName>
</protein>
<proteinExistence type="predicted"/>
<evidence type="ECO:0000313" key="1">
    <source>
        <dbReference type="EMBL" id="PUE93001.1"/>
    </source>
</evidence>
<evidence type="ECO:0000313" key="2">
    <source>
        <dbReference type="Proteomes" id="UP000251513"/>
    </source>
</evidence>
<comment type="caution">
    <text evidence="1">The sequence shown here is derived from an EMBL/GenBank/DDBJ whole genome shotgun (WGS) entry which is preliminary data.</text>
</comment>
<dbReference type="Proteomes" id="UP000251513">
    <property type="component" value="Unassembled WGS sequence"/>
</dbReference>